<dbReference type="Pfam" id="PF02469">
    <property type="entry name" value="Fasciclin"/>
    <property type="match status" value="2"/>
</dbReference>
<keyword evidence="4" id="KW-1185">Reference proteome</keyword>
<sequence length="360" mass="38796">MVSFWNIGLITILSLLQLQAAADPSANIWSNIATAGAESLFKTLQQPKFAAIEEFFSNQKNITFFLPNDAAIQAATSAGGLNLTQTNSTSHALMYHVISGTHDAQSLLTGRQLFTTESPDDLSLIAGPSTQDSNTLQVLSGIVTANVITKDIQCSNGIIHVIDHFLDFPVNTVETIAQVDELRSYNKLLTSQNLTNLIVPRNKTILAPNNEAWTAINGSNLPFGILTHDLKYEIIDGIYLSSQLSQPITLPTDYARAQVSIQRDGNGQLVVTGQSAQDTAHIVRADILTRNGIVHIVDKVLAADVGSGGSVDPSQTTRYLGSVPVLQPASETNKPKSHGSKTLTTLFPTMILVSIVLYIY</sequence>
<feature type="domain" description="FAS1" evidence="2">
    <location>
        <begin position="169"/>
        <end position="301"/>
    </location>
</feature>
<evidence type="ECO:0000256" key="1">
    <source>
        <dbReference type="SAM" id="SignalP"/>
    </source>
</evidence>
<organism evidence="3 4">
    <name type="scientific">Apophysomyces ossiformis</name>
    <dbReference type="NCBI Taxonomy" id="679940"/>
    <lineage>
        <taxon>Eukaryota</taxon>
        <taxon>Fungi</taxon>
        <taxon>Fungi incertae sedis</taxon>
        <taxon>Mucoromycota</taxon>
        <taxon>Mucoromycotina</taxon>
        <taxon>Mucoromycetes</taxon>
        <taxon>Mucorales</taxon>
        <taxon>Mucorineae</taxon>
        <taxon>Mucoraceae</taxon>
        <taxon>Apophysomyces</taxon>
    </lineage>
</organism>
<dbReference type="Gene3D" id="2.30.180.10">
    <property type="entry name" value="FAS1 domain"/>
    <property type="match status" value="2"/>
</dbReference>
<feature type="signal peptide" evidence="1">
    <location>
        <begin position="1"/>
        <end position="22"/>
    </location>
</feature>
<dbReference type="InterPro" id="IPR050904">
    <property type="entry name" value="Adhesion/Biosynth-related"/>
</dbReference>
<proteinExistence type="predicted"/>
<dbReference type="EMBL" id="JABAYA010000072">
    <property type="protein sequence ID" value="KAF7726753.1"/>
    <property type="molecule type" value="Genomic_DNA"/>
</dbReference>
<dbReference type="PANTHER" id="PTHR10900">
    <property type="entry name" value="PERIOSTIN-RELATED"/>
    <property type="match status" value="1"/>
</dbReference>
<comment type="caution">
    <text evidence="3">The sequence shown here is derived from an EMBL/GenBank/DDBJ whole genome shotgun (WGS) entry which is preliminary data.</text>
</comment>
<dbReference type="InterPro" id="IPR036378">
    <property type="entry name" value="FAS1_dom_sf"/>
</dbReference>
<dbReference type="PANTHER" id="PTHR10900:SF77">
    <property type="entry name" value="FI19380P1"/>
    <property type="match status" value="1"/>
</dbReference>
<gene>
    <name evidence="3" type="ORF">EC973_008441</name>
</gene>
<evidence type="ECO:0000259" key="2">
    <source>
        <dbReference type="PROSITE" id="PS50213"/>
    </source>
</evidence>
<dbReference type="SMART" id="SM00554">
    <property type="entry name" value="FAS1"/>
    <property type="match status" value="2"/>
</dbReference>
<reference evidence="3" key="1">
    <citation type="submission" date="2020-01" db="EMBL/GenBank/DDBJ databases">
        <title>Genome Sequencing of Three Apophysomyces-Like Fungal Strains Confirms a Novel Fungal Genus in the Mucoromycota with divergent Burkholderia-like Endosymbiotic Bacteria.</title>
        <authorList>
            <person name="Stajich J.E."/>
            <person name="Macias A.M."/>
            <person name="Carter-House D."/>
            <person name="Lovett B."/>
            <person name="Kasson L.R."/>
            <person name="Berry K."/>
            <person name="Grigoriev I."/>
            <person name="Chang Y."/>
            <person name="Spatafora J."/>
            <person name="Kasson M.T."/>
        </authorList>
    </citation>
    <scope>NUCLEOTIDE SEQUENCE</scope>
    <source>
        <strain evidence="3">NRRL A-21654</strain>
    </source>
</reference>
<evidence type="ECO:0000313" key="4">
    <source>
        <dbReference type="Proteomes" id="UP000605846"/>
    </source>
</evidence>
<keyword evidence="1" id="KW-0732">Signal</keyword>
<dbReference type="OrthoDB" id="286301at2759"/>
<evidence type="ECO:0000313" key="3">
    <source>
        <dbReference type="EMBL" id="KAF7726753.1"/>
    </source>
</evidence>
<feature type="domain" description="FAS1" evidence="2">
    <location>
        <begin position="25"/>
        <end position="166"/>
    </location>
</feature>
<dbReference type="AlphaFoldDB" id="A0A8H7BTF3"/>
<name>A0A8H7BTF3_9FUNG</name>
<dbReference type="Proteomes" id="UP000605846">
    <property type="component" value="Unassembled WGS sequence"/>
</dbReference>
<dbReference type="SUPFAM" id="SSF82153">
    <property type="entry name" value="FAS1 domain"/>
    <property type="match status" value="2"/>
</dbReference>
<protein>
    <recommendedName>
        <fullName evidence="2">FAS1 domain-containing protein</fullName>
    </recommendedName>
</protein>
<accession>A0A8H7BTF3</accession>
<dbReference type="InterPro" id="IPR000782">
    <property type="entry name" value="FAS1_domain"/>
</dbReference>
<dbReference type="GO" id="GO:0005615">
    <property type="term" value="C:extracellular space"/>
    <property type="evidence" value="ECO:0007669"/>
    <property type="project" value="TreeGrafter"/>
</dbReference>
<dbReference type="PROSITE" id="PS50213">
    <property type="entry name" value="FAS1"/>
    <property type="match status" value="2"/>
</dbReference>
<feature type="chain" id="PRO_5034172868" description="FAS1 domain-containing protein" evidence="1">
    <location>
        <begin position="23"/>
        <end position="360"/>
    </location>
</feature>